<reference evidence="7 8" key="1">
    <citation type="submission" date="2017-06" db="EMBL/GenBank/DDBJ databases">
        <title>Complete Genome Sequence of Streptomyces hawaiiensis NRRL 15010 and insights into acyldepsipeptides biosynthesis.</title>
        <authorList>
            <person name="Mariita R.M."/>
            <person name="Sello J.K."/>
        </authorList>
    </citation>
    <scope>NUCLEOTIDE SEQUENCE [LARGE SCALE GENOMIC DNA]</scope>
    <source>
        <strain evidence="7 8">ATCC 12236</strain>
    </source>
</reference>
<dbReference type="InterPro" id="IPR036388">
    <property type="entry name" value="WH-like_DNA-bd_sf"/>
</dbReference>
<dbReference type="Pfam" id="PF00891">
    <property type="entry name" value="Methyltransf_2"/>
    <property type="match status" value="1"/>
</dbReference>
<evidence type="ECO:0000256" key="1">
    <source>
        <dbReference type="ARBA" id="ARBA00022603"/>
    </source>
</evidence>
<dbReference type="Gene3D" id="3.40.50.150">
    <property type="entry name" value="Vaccinia Virus protein VP39"/>
    <property type="match status" value="1"/>
</dbReference>
<dbReference type="InterPro" id="IPR029063">
    <property type="entry name" value="SAM-dependent_MTases_sf"/>
</dbReference>
<dbReference type="Gene3D" id="1.10.10.10">
    <property type="entry name" value="Winged helix-like DNA-binding domain superfamily/Winged helix DNA-binding domain"/>
    <property type="match status" value="1"/>
</dbReference>
<evidence type="ECO:0000259" key="6">
    <source>
        <dbReference type="Pfam" id="PF08100"/>
    </source>
</evidence>
<keyword evidence="3" id="KW-0949">S-adenosyl-L-methionine</keyword>
<dbReference type="InterPro" id="IPR001077">
    <property type="entry name" value="COMT_C"/>
</dbReference>
<dbReference type="GO" id="GO:0032259">
    <property type="term" value="P:methylation"/>
    <property type="evidence" value="ECO:0007669"/>
    <property type="project" value="UniProtKB-KW"/>
</dbReference>
<dbReference type="InterPro" id="IPR016461">
    <property type="entry name" value="COMT-like"/>
</dbReference>
<feature type="domain" description="O-methyltransferase C-terminal" evidence="5">
    <location>
        <begin position="126"/>
        <end position="332"/>
    </location>
</feature>
<dbReference type="KEGG" id="shaw:CEB94_23530"/>
<keyword evidence="8" id="KW-1185">Reference proteome</keyword>
<evidence type="ECO:0000256" key="3">
    <source>
        <dbReference type="ARBA" id="ARBA00022691"/>
    </source>
</evidence>
<dbReference type="InterPro" id="IPR012967">
    <property type="entry name" value="COMT_dimerisation"/>
</dbReference>
<dbReference type="Pfam" id="PF08100">
    <property type="entry name" value="Dimerisation"/>
    <property type="match status" value="1"/>
</dbReference>
<dbReference type="AlphaFoldDB" id="A0A6G5RIS6"/>
<dbReference type="PIRSF" id="PIRSF005739">
    <property type="entry name" value="O-mtase"/>
    <property type="match status" value="1"/>
</dbReference>
<evidence type="ECO:0000256" key="4">
    <source>
        <dbReference type="PIRSR" id="PIRSR005739-1"/>
    </source>
</evidence>
<protein>
    <submittedName>
        <fullName evidence="7">Methyltransferase</fullName>
    </submittedName>
</protein>
<evidence type="ECO:0000313" key="7">
    <source>
        <dbReference type="EMBL" id="QCD57487.1"/>
    </source>
</evidence>
<dbReference type="Proteomes" id="UP000495940">
    <property type="component" value="Chromosome"/>
</dbReference>
<feature type="active site" description="Proton acceptor" evidence="4">
    <location>
        <position position="262"/>
    </location>
</feature>
<keyword evidence="2 7" id="KW-0808">Transferase</keyword>
<name>A0A6G5RIS6_9ACTN</name>
<dbReference type="InterPro" id="IPR036390">
    <property type="entry name" value="WH_DNA-bd_sf"/>
</dbReference>
<organism evidence="7 8">
    <name type="scientific">Streptomyces hawaiiensis</name>
    <dbReference type="NCBI Taxonomy" id="67305"/>
    <lineage>
        <taxon>Bacteria</taxon>
        <taxon>Bacillati</taxon>
        <taxon>Actinomycetota</taxon>
        <taxon>Actinomycetes</taxon>
        <taxon>Kitasatosporales</taxon>
        <taxon>Streptomycetaceae</taxon>
        <taxon>Streptomyces</taxon>
    </lineage>
</organism>
<dbReference type="GO" id="GO:0008171">
    <property type="term" value="F:O-methyltransferase activity"/>
    <property type="evidence" value="ECO:0007669"/>
    <property type="project" value="InterPro"/>
</dbReference>
<feature type="domain" description="O-methyltransferase dimerisation" evidence="6">
    <location>
        <begin position="31"/>
        <end position="105"/>
    </location>
</feature>
<sequence>MSTSRRDIMTIATSESLHASPPVSVQILDLLMGGWRAGVVSTFAELGVADGLASGGLTPAQLAVRLGLERDTAERFFRAGASVGLLRQGEAGTLELTPLGRALATDGDSMRNFARWTGSTAERATWAHLHTAVRTGRSPFAAMHGSGVWEFMESDPETAAVFNSAMSELSKRIIRSVVEAFDFSRFGSVTDVGGGRGALLAAVLQKHPEMSGVLFDQPDVVSRAMTELSDAGVSARVTVTSGSFFDSVPSGSDLYMISNVFHDWDDGRSRLIFKNIASAMHSGAHIAVVEAVAGLDDTADKAIALMDMDMLVLCEGKQRTVEEFRSLMSEVGIELVGVSRAGLQSVVEGKKV</sequence>
<dbReference type="PROSITE" id="PS51683">
    <property type="entry name" value="SAM_OMT_II"/>
    <property type="match status" value="1"/>
</dbReference>
<dbReference type="EMBL" id="CP021978">
    <property type="protein sequence ID" value="QCD57487.1"/>
    <property type="molecule type" value="Genomic_DNA"/>
</dbReference>
<dbReference type="Gene3D" id="1.10.287.1350">
    <property type="match status" value="1"/>
</dbReference>
<evidence type="ECO:0000313" key="8">
    <source>
        <dbReference type="Proteomes" id="UP000495940"/>
    </source>
</evidence>
<evidence type="ECO:0000256" key="2">
    <source>
        <dbReference type="ARBA" id="ARBA00022679"/>
    </source>
</evidence>
<dbReference type="GO" id="GO:0046983">
    <property type="term" value="F:protein dimerization activity"/>
    <property type="evidence" value="ECO:0007669"/>
    <property type="project" value="InterPro"/>
</dbReference>
<accession>A0A6G5RIS6</accession>
<gene>
    <name evidence="7" type="ORF">CEB94_23530</name>
</gene>
<evidence type="ECO:0000259" key="5">
    <source>
        <dbReference type="Pfam" id="PF00891"/>
    </source>
</evidence>
<dbReference type="SUPFAM" id="SSF46785">
    <property type="entry name" value="Winged helix' DNA-binding domain"/>
    <property type="match status" value="1"/>
</dbReference>
<dbReference type="PANTHER" id="PTHR43712:SF2">
    <property type="entry name" value="O-METHYLTRANSFERASE CICE"/>
    <property type="match status" value="1"/>
</dbReference>
<proteinExistence type="predicted"/>
<keyword evidence="1 7" id="KW-0489">Methyltransferase</keyword>
<dbReference type="SUPFAM" id="SSF53335">
    <property type="entry name" value="S-adenosyl-L-methionine-dependent methyltransferases"/>
    <property type="match status" value="1"/>
</dbReference>
<dbReference type="PANTHER" id="PTHR43712">
    <property type="entry name" value="PUTATIVE (AFU_ORTHOLOGUE AFUA_4G14580)-RELATED"/>
    <property type="match status" value="1"/>
</dbReference>